<evidence type="ECO:0000313" key="1">
    <source>
        <dbReference type="EMBL" id="KAA2363055.1"/>
    </source>
</evidence>
<evidence type="ECO:0000313" key="2">
    <source>
        <dbReference type="Proteomes" id="UP000323567"/>
    </source>
</evidence>
<protein>
    <submittedName>
        <fullName evidence="1">DUF2303 family protein</fullName>
    </submittedName>
</protein>
<reference evidence="1 2" key="1">
    <citation type="journal article" date="2019" name="Nat. Med.">
        <title>A library of human gut bacterial isolates paired with longitudinal multiomics data enables mechanistic microbiome research.</title>
        <authorList>
            <person name="Poyet M."/>
            <person name="Groussin M."/>
            <person name="Gibbons S.M."/>
            <person name="Avila-Pacheco J."/>
            <person name="Jiang X."/>
            <person name="Kearney S.M."/>
            <person name="Perrotta A.R."/>
            <person name="Berdy B."/>
            <person name="Zhao S."/>
            <person name="Lieberman T.D."/>
            <person name="Swanson P.K."/>
            <person name="Smith M."/>
            <person name="Roesemann S."/>
            <person name="Alexander J.E."/>
            <person name="Rich S.A."/>
            <person name="Livny J."/>
            <person name="Vlamakis H."/>
            <person name="Clish C."/>
            <person name="Bullock K."/>
            <person name="Deik A."/>
            <person name="Scott J."/>
            <person name="Pierce K.A."/>
            <person name="Xavier R.J."/>
            <person name="Alm E.J."/>
        </authorList>
    </citation>
    <scope>NUCLEOTIDE SEQUENCE [LARGE SCALE GENOMIC DNA]</scope>
    <source>
        <strain evidence="1 2">BIOML-A2</strain>
    </source>
</reference>
<sequence>MEEPMDEKKEVKEFTTEELAQCIPAPADLKAPFVFEVEGVPMVAKPVGRHSWEVTGREDLLQAPTRIKNFFLLFNDIESFCQYVKDYKTDSTNLYLTKSIKSLIFMASAVFNDIKRDQPNWRDQVAKYEPEKSIEWGDWNSNNKKRMSQIEFAEFLDEHIADIVGDGKRAPSAAEVLESVTNLNDVRNVTFGSKVSLANGMASFVYTEKSPSGAVSEGHVSVPAEFLIGIPVFEDGPAYTIRAKLRYRIDRSSGELRLWYELQQLQRVFAKAIEAHVQKLEELLSGELPIYSGR</sequence>
<dbReference type="Pfam" id="PF10065">
    <property type="entry name" value="DUF2303"/>
    <property type="match status" value="1"/>
</dbReference>
<dbReference type="Proteomes" id="UP000323567">
    <property type="component" value="Unassembled WGS sequence"/>
</dbReference>
<accession>A0A5B3FNL3</accession>
<gene>
    <name evidence="1" type="ORF">F2Y13_16165</name>
</gene>
<dbReference type="AlphaFoldDB" id="A0A5B3FNL3"/>
<dbReference type="EMBL" id="VVXK01000065">
    <property type="protein sequence ID" value="KAA2363055.1"/>
    <property type="molecule type" value="Genomic_DNA"/>
</dbReference>
<dbReference type="InterPro" id="IPR019276">
    <property type="entry name" value="DUF2303"/>
</dbReference>
<organism evidence="1 2">
    <name type="scientific">Alistipes shahii</name>
    <dbReference type="NCBI Taxonomy" id="328814"/>
    <lineage>
        <taxon>Bacteria</taxon>
        <taxon>Pseudomonadati</taxon>
        <taxon>Bacteroidota</taxon>
        <taxon>Bacteroidia</taxon>
        <taxon>Bacteroidales</taxon>
        <taxon>Rikenellaceae</taxon>
        <taxon>Alistipes</taxon>
    </lineage>
</organism>
<comment type="caution">
    <text evidence="1">The sequence shown here is derived from an EMBL/GenBank/DDBJ whole genome shotgun (WGS) entry which is preliminary data.</text>
</comment>
<name>A0A5B3FNL3_9BACT</name>
<proteinExistence type="predicted"/>